<feature type="signal peptide" evidence="1">
    <location>
        <begin position="1"/>
        <end position="17"/>
    </location>
</feature>
<protein>
    <recommendedName>
        <fullName evidence="4">Extracellular membrane protein CFEM domain-containing protein</fullName>
    </recommendedName>
</protein>
<evidence type="ECO:0000313" key="3">
    <source>
        <dbReference type="Proteomes" id="UP001220324"/>
    </source>
</evidence>
<feature type="chain" id="PRO_5041991379" description="Extracellular membrane protein CFEM domain-containing protein" evidence="1">
    <location>
        <begin position="18"/>
        <end position="78"/>
    </location>
</feature>
<evidence type="ECO:0008006" key="4">
    <source>
        <dbReference type="Google" id="ProtNLM"/>
    </source>
</evidence>
<gene>
    <name evidence="2" type="ORF">N7494_004838</name>
</gene>
<dbReference type="Proteomes" id="UP001220324">
    <property type="component" value="Unassembled WGS sequence"/>
</dbReference>
<name>A0AAD6D3T7_9EURO</name>
<reference evidence="2 3" key="1">
    <citation type="journal article" date="2023" name="IMA Fungus">
        <title>Comparative genomic study of the Penicillium genus elucidates a diverse pangenome and 15 lateral gene transfer events.</title>
        <authorList>
            <person name="Petersen C."/>
            <person name="Sorensen T."/>
            <person name="Nielsen M.R."/>
            <person name="Sondergaard T.E."/>
            <person name="Sorensen J.L."/>
            <person name="Fitzpatrick D.A."/>
            <person name="Frisvad J.C."/>
            <person name="Nielsen K.L."/>
        </authorList>
    </citation>
    <scope>NUCLEOTIDE SEQUENCE [LARGE SCALE GENOMIC DNA]</scope>
    <source>
        <strain evidence="2 3">IBT 35679</strain>
    </source>
</reference>
<dbReference type="AlphaFoldDB" id="A0AAD6D3T7"/>
<evidence type="ECO:0000256" key="1">
    <source>
        <dbReference type="SAM" id="SignalP"/>
    </source>
</evidence>
<keyword evidence="1" id="KW-0732">Signal</keyword>
<organism evidence="2 3">
    <name type="scientific">Penicillium frequentans</name>
    <dbReference type="NCBI Taxonomy" id="3151616"/>
    <lineage>
        <taxon>Eukaryota</taxon>
        <taxon>Fungi</taxon>
        <taxon>Dikarya</taxon>
        <taxon>Ascomycota</taxon>
        <taxon>Pezizomycotina</taxon>
        <taxon>Eurotiomycetes</taxon>
        <taxon>Eurotiomycetidae</taxon>
        <taxon>Eurotiales</taxon>
        <taxon>Aspergillaceae</taxon>
        <taxon>Penicillium</taxon>
    </lineage>
</organism>
<proteinExistence type="predicted"/>
<evidence type="ECO:0000313" key="2">
    <source>
        <dbReference type="EMBL" id="KAJ5547253.1"/>
    </source>
</evidence>
<keyword evidence="3" id="KW-1185">Reference proteome</keyword>
<sequence>MQASVFILGLIASITNAIPTPETQSTCLNEFEVCRVNAPMGDPHQCCISNMICQPFKNQSNGTMGVCIKENDEYKLPQ</sequence>
<accession>A0AAD6D3T7</accession>
<comment type="caution">
    <text evidence="2">The sequence shown here is derived from an EMBL/GenBank/DDBJ whole genome shotgun (WGS) entry which is preliminary data.</text>
</comment>
<dbReference type="EMBL" id="JAQIZZ010000003">
    <property type="protein sequence ID" value="KAJ5547253.1"/>
    <property type="molecule type" value="Genomic_DNA"/>
</dbReference>